<dbReference type="FunFam" id="3.30.830.10:FF:000005">
    <property type="entry name" value="nardilysin isoform X1"/>
    <property type="match status" value="1"/>
</dbReference>
<comment type="caution">
    <text evidence="14">The sequence shown here is derived from an EMBL/GenBank/DDBJ whole genome shotgun (WGS) entry which is preliminary data.</text>
</comment>
<sequence>MARCTFSSDDIVIKSPYDRRLYRLIKLENGLTALLVHDPEIYPQGESELSKAIVQSEAEEEEEDEDDEDEDSEGEDDEDEDDDDDNEDDDEDGEGEEAELKKKKGGASQTKKAAAAMCVGIGSFSDPPEAQGLAHFLEHMLFMGSTEFSDENEYDSYLSKHGGSSNAYTEAEHTCYHFEVKREFLKGALTRFSQFFVSPLVKIEAMEREVQAVDSEFNQVLQNDACRLEQLQCHTASPGHSFNRFPWGNKKSLVDAMEKGINLREQILKLYSDYYHGGLMKLVVIGGESLDVLEQWVLELFGNVKKGPQVNLEFKAESPIWKAGKIYRLEAVKDVHILHLTWTFPCLRQDYLKKAEDYLSHLLGHEGKGSLHFNLKVRGWVTSLSAGVGDDGMHRSSVAYVFRMDIHLTDSGLDKIFEIIGLVYQYIKLLHQVSPQEWIFRELQDTGNMEFRFAEEQPQDDYASELAGNLLRYAAEHVIYGDYAYEIWDVELIKYVLDFLRPENMRIDVVSKPSFKSEDFQCEPWFGSHYTEEDISPSLIDFWKDPPEIDVSLHLPEKNEFIPSDFSIRSDGLDPTNTSSPICILDEPLVKLWYKLDSTFKLPRANTYFRINLKGGFDNVKSSVLTELYVHLLKDELNEIIYQASLAKLETSVSVSNDNLELKVYGFNDKLPALLSKILTTTKNFMPTSDRFMVIKENMERKLKNTNIKPLSHSSYLRLQALFQSFYDVDDKLHVLNGLSVSDMKSFIPELCSQLYIEGLCHGNLSEKEAISLSDIFKTTFSVQPLPIELRHKEHCICLPSSANLVRDASVKNKSETNSVIELYFQIERELGIESTRLRALIDLFDEIVEEPLFNQLRTQEQLGYTVQCGPRVTSAVFGFCFYVQSSEYNPIYLQGRVDNFINGLEELLQGLDDDSFENYRAGLMAKLLEKDPSLTYESNRFWNQITDKRYIFDYAKKEAEELKSIQREDVINWYKTYLQQSSPKCRRLAIRVWGCNTDLKEAEAQPESVKVIVRPCSL</sequence>
<dbReference type="InterPro" id="IPR011765">
    <property type="entry name" value="Pept_M16_N"/>
</dbReference>
<reference evidence="14 15" key="1">
    <citation type="journal article" date="2023" name="G3 (Bethesda)">
        <title>A chromosome-length genome assembly and annotation of blackberry (Rubus argutus, cv. 'Hillquist').</title>
        <authorList>
            <person name="Bruna T."/>
            <person name="Aryal R."/>
            <person name="Dudchenko O."/>
            <person name="Sargent D.J."/>
            <person name="Mead D."/>
            <person name="Buti M."/>
            <person name="Cavallini A."/>
            <person name="Hytonen T."/>
            <person name="Andres J."/>
            <person name="Pham M."/>
            <person name="Weisz D."/>
            <person name="Mascagni F."/>
            <person name="Usai G."/>
            <person name="Natali L."/>
            <person name="Bassil N."/>
            <person name="Fernandez G.E."/>
            <person name="Lomsadze A."/>
            <person name="Armour M."/>
            <person name="Olukolu B."/>
            <person name="Poorten T."/>
            <person name="Britton C."/>
            <person name="Davik J."/>
            <person name="Ashrafi H."/>
            <person name="Aiden E.L."/>
            <person name="Borodovsky M."/>
            <person name="Worthington M."/>
        </authorList>
    </citation>
    <scope>NUCLEOTIDE SEQUENCE [LARGE SCALE GENOMIC DNA]</scope>
    <source>
        <strain evidence="14">PI 553951</strain>
    </source>
</reference>
<evidence type="ECO:0000259" key="11">
    <source>
        <dbReference type="Pfam" id="PF05193"/>
    </source>
</evidence>
<dbReference type="FunFam" id="3.30.830.10:FF:000003">
    <property type="entry name" value="Insulin-degrading enzyme"/>
    <property type="match status" value="1"/>
</dbReference>
<organism evidence="14 15">
    <name type="scientific">Rubus argutus</name>
    <name type="common">Southern blackberry</name>
    <dbReference type="NCBI Taxonomy" id="59490"/>
    <lineage>
        <taxon>Eukaryota</taxon>
        <taxon>Viridiplantae</taxon>
        <taxon>Streptophyta</taxon>
        <taxon>Embryophyta</taxon>
        <taxon>Tracheophyta</taxon>
        <taxon>Spermatophyta</taxon>
        <taxon>Magnoliopsida</taxon>
        <taxon>eudicotyledons</taxon>
        <taxon>Gunneridae</taxon>
        <taxon>Pentapetalae</taxon>
        <taxon>rosids</taxon>
        <taxon>fabids</taxon>
        <taxon>Rosales</taxon>
        <taxon>Rosaceae</taxon>
        <taxon>Rosoideae</taxon>
        <taxon>Rosoideae incertae sedis</taxon>
        <taxon>Rubus</taxon>
    </lineage>
</organism>
<evidence type="ECO:0000256" key="8">
    <source>
        <dbReference type="RuleBase" id="RU004447"/>
    </source>
</evidence>
<dbReference type="GO" id="GO:0006508">
    <property type="term" value="P:proteolysis"/>
    <property type="evidence" value="ECO:0007669"/>
    <property type="project" value="UniProtKB-KW"/>
</dbReference>
<keyword evidence="15" id="KW-1185">Reference proteome</keyword>
<evidence type="ECO:0000259" key="10">
    <source>
        <dbReference type="Pfam" id="PF00675"/>
    </source>
</evidence>
<keyword evidence="7" id="KW-0482">Metalloprotease</keyword>
<comment type="cofactor">
    <cofactor evidence="1">
        <name>Zn(2+)</name>
        <dbReference type="ChEBI" id="CHEBI:29105"/>
    </cofactor>
</comment>
<dbReference type="InterPro" id="IPR054734">
    <property type="entry name" value="PqqF-like_C_4"/>
</dbReference>
<dbReference type="GO" id="GO:0005829">
    <property type="term" value="C:cytosol"/>
    <property type="evidence" value="ECO:0007669"/>
    <property type="project" value="TreeGrafter"/>
</dbReference>
<dbReference type="FunFam" id="3.30.830.10:FF:000030">
    <property type="entry name" value="Insulin-degrading enzyme"/>
    <property type="match status" value="1"/>
</dbReference>
<feature type="domain" description="Peptidase M16 middle/third" evidence="12">
    <location>
        <begin position="451"/>
        <end position="734"/>
    </location>
</feature>
<dbReference type="PANTHER" id="PTHR43690:SF18">
    <property type="entry name" value="INSULIN-DEGRADING ENZYME-RELATED"/>
    <property type="match status" value="1"/>
</dbReference>
<dbReference type="InterPro" id="IPR007863">
    <property type="entry name" value="Peptidase_M16_C"/>
</dbReference>
<evidence type="ECO:0000256" key="9">
    <source>
        <dbReference type="SAM" id="MobiDB-lite"/>
    </source>
</evidence>
<proteinExistence type="inferred from homology"/>
<accession>A0AAW1XWY4</accession>
<keyword evidence="4" id="KW-0479">Metal-binding</keyword>
<dbReference type="InterPro" id="IPR011249">
    <property type="entry name" value="Metalloenz_LuxS/M16"/>
</dbReference>
<feature type="region of interest" description="Disordered" evidence="9">
    <location>
        <begin position="39"/>
        <end position="107"/>
    </location>
</feature>
<feature type="domain" description="Coenzyme PQQ synthesis protein F-like C-terminal lobe" evidence="13">
    <location>
        <begin position="844"/>
        <end position="943"/>
    </location>
</feature>
<dbReference type="SUPFAM" id="SSF63411">
    <property type="entry name" value="LuxS/MPP-like metallohydrolase"/>
    <property type="match status" value="4"/>
</dbReference>
<dbReference type="FunFam" id="3.30.830.10:FF:000012">
    <property type="entry name" value="Protease 3"/>
    <property type="match status" value="1"/>
</dbReference>
<evidence type="ECO:0000256" key="3">
    <source>
        <dbReference type="ARBA" id="ARBA00022670"/>
    </source>
</evidence>
<comment type="similarity">
    <text evidence="2 8">Belongs to the peptidase M16 family.</text>
</comment>
<evidence type="ECO:0000256" key="2">
    <source>
        <dbReference type="ARBA" id="ARBA00007261"/>
    </source>
</evidence>
<dbReference type="GO" id="GO:0004222">
    <property type="term" value="F:metalloendopeptidase activity"/>
    <property type="evidence" value="ECO:0007669"/>
    <property type="project" value="InterPro"/>
</dbReference>
<dbReference type="Pfam" id="PF00675">
    <property type="entry name" value="Peptidase_M16"/>
    <property type="match status" value="1"/>
</dbReference>
<evidence type="ECO:0000256" key="5">
    <source>
        <dbReference type="ARBA" id="ARBA00022801"/>
    </source>
</evidence>
<keyword evidence="3" id="KW-0645">Protease</keyword>
<evidence type="ECO:0008006" key="16">
    <source>
        <dbReference type="Google" id="ProtNLM"/>
    </source>
</evidence>
<protein>
    <recommendedName>
        <fullName evidence="16">Nardilysin-like</fullName>
    </recommendedName>
</protein>
<evidence type="ECO:0000313" key="14">
    <source>
        <dbReference type="EMBL" id="KAK9940971.1"/>
    </source>
</evidence>
<dbReference type="GO" id="GO:0046872">
    <property type="term" value="F:metal ion binding"/>
    <property type="evidence" value="ECO:0007669"/>
    <property type="project" value="UniProtKB-KW"/>
</dbReference>
<evidence type="ECO:0000256" key="6">
    <source>
        <dbReference type="ARBA" id="ARBA00022833"/>
    </source>
</evidence>
<feature type="domain" description="Peptidase M16 C-terminal" evidence="11">
    <location>
        <begin position="264"/>
        <end position="444"/>
    </location>
</feature>
<dbReference type="Pfam" id="PF22456">
    <property type="entry name" value="PqqF-like_C_4"/>
    <property type="match status" value="1"/>
</dbReference>
<keyword evidence="5" id="KW-0378">Hydrolase</keyword>
<dbReference type="Proteomes" id="UP001457282">
    <property type="component" value="Unassembled WGS sequence"/>
</dbReference>
<feature type="compositionally biased region" description="Acidic residues" evidence="9">
    <location>
        <begin position="57"/>
        <end position="97"/>
    </location>
</feature>
<evidence type="ECO:0000259" key="12">
    <source>
        <dbReference type="Pfam" id="PF16187"/>
    </source>
</evidence>
<dbReference type="PANTHER" id="PTHR43690">
    <property type="entry name" value="NARDILYSIN"/>
    <property type="match status" value="1"/>
</dbReference>
<feature type="domain" description="Peptidase M16 N-terminal" evidence="10">
    <location>
        <begin position="109"/>
        <end position="238"/>
    </location>
</feature>
<dbReference type="PROSITE" id="PS00143">
    <property type="entry name" value="INSULINASE"/>
    <property type="match status" value="1"/>
</dbReference>
<keyword evidence="6" id="KW-0862">Zinc</keyword>
<dbReference type="Gene3D" id="3.30.830.10">
    <property type="entry name" value="Metalloenzyme, LuxS/M16 peptidase-like"/>
    <property type="match status" value="4"/>
</dbReference>
<dbReference type="InterPro" id="IPR001431">
    <property type="entry name" value="Pept_M16_Zn_BS"/>
</dbReference>
<evidence type="ECO:0000256" key="4">
    <source>
        <dbReference type="ARBA" id="ARBA00022723"/>
    </source>
</evidence>
<evidence type="ECO:0000256" key="7">
    <source>
        <dbReference type="ARBA" id="ARBA00023049"/>
    </source>
</evidence>
<dbReference type="InterPro" id="IPR050626">
    <property type="entry name" value="Peptidase_M16"/>
</dbReference>
<dbReference type="Pfam" id="PF05193">
    <property type="entry name" value="Peptidase_M16_C"/>
    <property type="match status" value="1"/>
</dbReference>
<name>A0AAW1XWY4_RUBAR</name>
<dbReference type="Pfam" id="PF16187">
    <property type="entry name" value="Peptidase_M16_M"/>
    <property type="match status" value="1"/>
</dbReference>
<dbReference type="InterPro" id="IPR032632">
    <property type="entry name" value="Peptidase_M16_M"/>
</dbReference>
<dbReference type="EMBL" id="JBEDUW010000003">
    <property type="protein sequence ID" value="KAK9940971.1"/>
    <property type="molecule type" value="Genomic_DNA"/>
</dbReference>
<gene>
    <name evidence="14" type="ORF">M0R45_017603</name>
</gene>
<evidence type="ECO:0000313" key="15">
    <source>
        <dbReference type="Proteomes" id="UP001457282"/>
    </source>
</evidence>
<evidence type="ECO:0000256" key="1">
    <source>
        <dbReference type="ARBA" id="ARBA00001947"/>
    </source>
</evidence>
<evidence type="ECO:0000259" key="13">
    <source>
        <dbReference type="Pfam" id="PF22456"/>
    </source>
</evidence>
<dbReference type="AlphaFoldDB" id="A0AAW1XWY4"/>